<sequence length="356" mass="38580">LLAARAHSLLFLLHTPTTPLPKEESLGLYLPVARSFSRAVDAKTLISSAPWGFLRSPMADLLQPAEAPANGAPPAETLPPAPGPGPGPGPGPKRQRRPSVRLGDIGEQPAAIPHEPLARRSKQWRVSSHLFTSPAGGGGPGKLPSRTRPLTNLVSEEPHDSLEIAVVSEDRGFHHGEDGLETMMGFRRGGREGKARRGVGLSARRVRTNWVSKVEEGADAAEFKSSGEDAGDERYMDYDDLRVEDSESPRAARARAPEVRETCPPTTAEVEDVDMPLEGDGREWSKGQCHLADGGVRAWLNGLGLGRYAPVFEIHEVDDEVLPLLTLEDLKDMGINAVGSRRKLYSAIQKLRRSFS</sequence>
<feature type="non-terminal residue" evidence="4">
    <location>
        <position position="1"/>
    </location>
</feature>
<proteinExistence type="predicted"/>
<dbReference type="SUPFAM" id="SSF47769">
    <property type="entry name" value="SAM/Pointed domain"/>
    <property type="match status" value="1"/>
</dbReference>
<dbReference type="PANTHER" id="PTHR10627">
    <property type="entry name" value="SCP160"/>
    <property type="match status" value="1"/>
</dbReference>
<organism evidence="4 5">
    <name type="scientific">Colocasia esculenta</name>
    <name type="common">Wild taro</name>
    <name type="synonym">Arum esculentum</name>
    <dbReference type="NCBI Taxonomy" id="4460"/>
    <lineage>
        <taxon>Eukaryota</taxon>
        <taxon>Viridiplantae</taxon>
        <taxon>Streptophyta</taxon>
        <taxon>Embryophyta</taxon>
        <taxon>Tracheophyta</taxon>
        <taxon>Spermatophyta</taxon>
        <taxon>Magnoliopsida</taxon>
        <taxon>Liliopsida</taxon>
        <taxon>Araceae</taxon>
        <taxon>Aroideae</taxon>
        <taxon>Colocasieae</taxon>
        <taxon>Colocasia</taxon>
    </lineage>
</organism>
<accession>A0A843U7P8</accession>
<evidence type="ECO:0000256" key="1">
    <source>
        <dbReference type="ARBA" id="ARBA00022737"/>
    </source>
</evidence>
<keyword evidence="1" id="KW-0677">Repeat</keyword>
<feature type="compositionally biased region" description="Low complexity" evidence="2">
    <location>
        <begin position="64"/>
        <end position="75"/>
    </location>
</feature>
<dbReference type="InterPro" id="IPR013761">
    <property type="entry name" value="SAM/pointed_sf"/>
</dbReference>
<keyword evidence="5" id="KW-1185">Reference proteome</keyword>
<evidence type="ECO:0000313" key="4">
    <source>
        <dbReference type="EMBL" id="MQL78030.1"/>
    </source>
</evidence>
<feature type="domain" description="SAM" evidence="3">
    <location>
        <begin position="296"/>
        <end position="354"/>
    </location>
</feature>
<dbReference type="SMART" id="SM00454">
    <property type="entry name" value="SAM"/>
    <property type="match status" value="1"/>
</dbReference>
<dbReference type="PANTHER" id="PTHR10627:SF69">
    <property type="entry name" value="PROTEIN BICAUDAL C"/>
    <property type="match status" value="1"/>
</dbReference>
<feature type="compositionally biased region" description="Pro residues" evidence="2">
    <location>
        <begin position="76"/>
        <end position="91"/>
    </location>
</feature>
<dbReference type="Pfam" id="PF00536">
    <property type="entry name" value="SAM_1"/>
    <property type="match status" value="1"/>
</dbReference>
<evidence type="ECO:0000259" key="3">
    <source>
        <dbReference type="PROSITE" id="PS50105"/>
    </source>
</evidence>
<reference evidence="4" key="1">
    <citation type="submission" date="2017-07" db="EMBL/GenBank/DDBJ databases">
        <title>Taro Niue Genome Assembly and Annotation.</title>
        <authorList>
            <person name="Atibalentja N."/>
            <person name="Keating K."/>
            <person name="Fields C.J."/>
        </authorList>
    </citation>
    <scope>NUCLEOTIDE SEQUENCE</scope>
    <source>
        <strain evidence="4">Niue_2</strain>
        <tissue evidence="4">Leaf</tissue>
    </source>
</reference>
<feature type="region of interest" description="Disordered" evidence="2">
    <location>
        <begin position="64"/>
        <end position="99"/>
    </location>
</feature>
<dbReference type="Proteomes" id="UP000652761">
    <property type="component" value="Unassembled WGS sequence"/>
</dbReference>
<comment type="caution">
    <text evidence="4">The sequence shown here is derived from an EMBL/GenBank/DDBJ whole genome shotgun (WGS) entry which is preliminary data.</text>
</comment>
<dbReference type="AlphaFoldDB" id="A0A843U7P8"/>
<dbReference type="CDD" id="cd09487">
    <property type="entry name" value="SAM_superfamily"/>
    <property type="match status" value="1"/>
</dbReference>
<dbReference type="EMBL" id="NMUH01000378">
    <property type="protein sequence ID" value="MQL78030.1"/>
    <property type="molecule type" value="Genomic_DNA"/>
</dbReference>
<dbReference type="OrthoDB" id="539213at2759"/>
<evidence type="ECO:0000313" key="5">
    <source>
        <dbReference type="Proteomes" id="UP000652761"/>
    </source>
</evidence>
<evidence type="ECO:0000256" key="2">
    <source>
        <dbReference type="SAM" id="MobiDB-lite"/>
    </source>
</evidence>
<dbReference type="Gene3D" id="1.10.150.50">
    <property type="entry name" value="Transcription Factor, Ets-1"/>
    <property type="match status" value="1"/>
</dbReference>
<protein>
    <recommendedName>
        <fullName evidence="3">SAM domain-containing protein</fullName>
    </recommendedName>
</protein>
<gene>
    <name evidence="4" type="ORF">Taro_010447</name>
</gene>
<name>A0A843U7P8_COLES</name>
<dbReference type="InterPro" id="IPR001660">
    <property type="entry name" value="SAM"/>
</dbReference>
<dbReference type="PROSITE" id="PS50105">
    <property type="entry name" value="SAM_DOMAIN"/>
    <property type="match status" value="1"/>
</dbReference>